<dbReference type="Proteomes" id="UP001221413">
    <property type="component" value="Unassembled WGS sequence"/>
</dbReference>
<name>A0AAD6IT34_DREDA</name>
<keyword evidence="2" id="KW-1185">Reference proteome</keyword>
<proteinExistence type="predicted"/>
<sequence length="121" mass="13590">MAGAVNPAILDIYQEEEDASLNYVPTALELDDLSTTAKVESIRWFSTQNPDPKVDRSRSVTKRAENFTVKAGCGLTRDQRLSDGKALLWQCLSRRVFEALESRKGGFREKCRSSQSSRYGL</sequence>
<gene>
    <name evidence="1" type="ORF">Dda_7687</name>
</gene>
<comment type="caution">
    <text evidence="1">The sequence shown here is derived from an EMBL/GenBank/DDBJ whole genome shotgun (WGS) entry which is preliminary data.</text>
</comment>
<accession>A0AAD6IT34</accession>
<reference evidence="1" key="1">
    <citation type="submission" date="2023-01" db="EMBL/GenBank/DDBJ databases">
        <title>The chitinases involved in constricting ring structure development in the nematode-trapping fungus Drechslerella dactyloides.</title>
        <authorList>
            <person name="Wang R."/>
            <person name="Zhang L."/>
            <person name="Tang P."/>
            <person name="Li S."/>
            <person name="Liang L."/>
        </authorList>
    </citation>
    <scope>NUCLEOTIDE SEQUENCE</scope>
    <source>
        <strain evidence="1">YMF1.00031</strain>
    </source>
</reference>
<organism evidence="1 2">
    <name type="scientific">Drechslerella dactyloides</name>
    <name type="common">Nematode-trapping fungus</name>
    <name type="synonym">Arthrobotrys dactyloides</name>
    <dbReference type="NCBI Taxonomy" id="74499"/>
    <lineage>
        <taxon>Eukaryota</taxon>
        <taxon>Fungi</taxon>
        <taxon>Dikarya</taxon>
        <taxon>Ascomycota</taxon>
        <taxon>Pezizomycotina</taxon>
        <taxon>Orbiliomycetes</taxon>
        <taxon>Orbiliales</taxon>
        <taxon>Orbiliaceae</taxon>
        <taxon>Drechslerella</taxon>
    </lineage>
</organism>
<dbReference type="AlphaFoldDB" id="A0AAD6IT34"/>
<evidence type="ECO:0000313" key="1">
    <source>
        <dbReference type="EMBL" id="KAJ6257897.1"/>
    </source>
</evidence>
<evidence type="ECO:0000313" key="2">
    <source>
        <dbReference type="Proteomes" id="UP001221413"/>
    </source>
</evidence>
<dbReference type="EMBL" id="JAQGDS010000010">
    <property type="protein sequence ID" value="KAJ6257897.1"/>
    <property type="molecule type" value="Genomic_DNA"/>
</dbReference>
<protein>
    <submittedName>
        <fullName evidence="1">Uncharacterized protein</fullName>
    </submittedName>
</protein>